<keyword evidence="2" id="KW-1185">Reference proteome</keyword>
<name>A0ACC1YUV4_MELAZ</name>
<proteinExistence type="predicted"/>
<gene>
    <name evidence="1" type="ORF">OWV82_000662</name>
</gene>
<dbReference type="EMBL" id="CM051394">
    <property type="protein sequence ID" value="KAJ4727585.1"/>
    <property type="molecule type" value="Genomic_DNA"/>
</dbReference>
<comment type="caution">
    <text evidence="1">The sequence shown here is derived from an EMBL/GenBank/DDBJ whole genome shotgun (WGS) entry which is preliminary data.</text>
</comment>
<organism evidence="1 2">
    <name type="scientific">Melia azedarach</name>
    <name type="common">Chinaberry tree</name>
    <dbReference type="NCBI Taxonomy" id="155640"/>
    <lineage>
        <taxon>Eukaryota</taxon>
        <taxon>Viridiplantae</taxon>
        <taxon>Streptophyta</taxon>
        <taxon>Embryophyta</taxon>
        <taxon>Tracheophyta</taxon>
        <taxon>Spermatophyta</taxon>
        <taxon>Magnoliopsida</taxon>
        <taxon>eudicotyledons</taxon>
        <taxon>Gunneridae</taxon>
        <taxon>Pentapetalae</taxon>
        <taxon>rosids</taxon>
        <taxon>malvids</taxon>
        <taxon>Sapindales</taxon>
        <taxon>Meliaceae</taxon>
        <taxon>Melia</taxon>
    </lineage>
</organism>
<evidence type="ECO:0000313" key="1">
    <source>
        <dbReference type="EMBL" id="KAJ4727585.1"/>
    </source>
</evidence>
<accession>A0ACC1YUV4</accession>
<dbReference type="Proteomes" id="UP001164539">
    <property type="component" value="Chromosome 1"/>
</dbReference>
<sequence length="834" mass="92747">MVDHTDTQVFYSHSQVSKPALGVELNGENGNECQQFQDTVPFDDTMVLDSPLVETRLEKLHFDTQVINDSHYFEDETRQSICGCEKEVVPDSEDEAICRSKTTGAANMLSDGNKGCRVNFERTGEKKALYMSSQEPGESSQASALEFVDQFLSLNKMYLSPQIGIKKTVWEKSLRVSSGKRPQSLAKRMKFRKTTISKSGTFDWADTDKHGKDDALNKNGKSPLKFGALRQIPVTGDLKAEDCSSEECRSSGNEHEEKKELVNLENKITVSNHSHSRVHSPKETCGMEELSKMNLQNSSFKELNDDFHTESPDQWLEDSGTGRETPDMIDVGFSTQIAAEAMEALSYAPFAGCTVLNADPGPLETTDDSPKGVIMGKAWSGHASLQMRGFSGLGGFARKSKRRKRTARKFGKNSIPEEPNPELAMKVEVRMGKFLTGEQYMNSANSNETSGRRCHRLVIKGQADGTVGRNKKQCENYILSISVEQAEEKLKNTSTVAQDRVSLTRGTLRRTNNQSDNPRDGMEDGITKFRRKRSRLVGDPTKVASDGERWLELHSNSPAEARNNMFNEGGQICKVVTATTSCLKLGSWCHPKGKRTLHKVQSHSNGTTCMHKPLAAVNGKEGNHCGMKSQKEEDNNNTSRYNEGMKGKPQSVYSNSPLHPLEMDRSKNFNEPGSAVVNDNNESASVSKGISPVEMNEINFPVFSNSAENNHKFRESSGKNLEPPCSGYTSTVNFIKGINMASSSHMPSKYHKKPFNKNLPKSSLLKELIRLGVSESISDYTWKDLRRRRDMAHIRVLFSQHLADDVIKQQKKISARLGISIATSPVDATAFHSR</sequence>
<protein>
    <submittedName>
        <fullName evidence="1">BRCT domain-containing DNA repair-like protein isoform 2</fullName>
    </submittedName>
</protein>
<evidence type="ECO:0000313" key="2">
    <source>
        <dbReference type="Proteomes" id="UP001164539"/>
    </source>
</evidence>
<reference evidence="1 2" key="1">
    <citation type="journal article" date="2023" name="Science">
        <title>Complex scaffold remodeling in plant triterpene biosynthesis.</title>
        <authorList>
            <person name="De La Pena R."/>
            <person name="Hodgson H."/>
            <person name="Liu J.C."/>
            <person name="Stephenson M.J."/>
            <person name="Martin A.C."/>
            <person name="Owen C."/>
            <person name="Harkess A."/>
            <person name="Leebens-Mack J."/>
            <person name="Jimenez L.E."/>
            <person name="Osbourn A."/>
            <person name="Sattely E.S."/>
        </authorList>
    </citation>
    <scope>NUCLEOTIDE SEQUENCE [LARGE SCALE GENOMIC DNA]</scope>
    <source>
        <strain evidence="2">cv. JPN11</strain>
        <tissue evidence="1">Leaf</tissue>
    </source>
</reference>